<evidence type="ECO:0000313" key="3">
    <source>
        <dbReference type="Proteomes" id="UP000791080"/>
    </source>
</evidence>
<sequence>MNSTNLADAFWRKSSRSTNNGTCVEVAGGVGWAAIRDSKNPEGGALILRPAQYRSFIHSVKRG</sequence>
<name>A0ABT1JHI4_ACTCY</name>
<protein>
    <recommendedName>
        <fullName evidence="1">DUF397 domain-containing protein</fullName>
    </recommendedName>
</protein>
<dbReference type="InterPro" id="IPR007278">
    <property type="entry name" value="DUF397"/>
</dbReference>
<feature type="domain" description="DUF397" evidence="1">
    <location>
        <begin position="11"/>
        <end position="61"/>
    </location>
</feature>
<accession>A0ABT1JHI4</accession>
<proteinExistence type="predicted"/>
<organism evidence="2 3">
    <name type="scientific">Actinoalloteichus caeruleus DSM 43889</name>
    <dbReference type="NCBI Taxonomy" id="1120930"/>
    <lineage>
        <taxon>Bacteria</taxon>
        <taxon>Bacillati</taxon>
        <taxon>Actinomycetota</taxon>
        <taxon>Actinomycetes</taxon>
        <taxon>Pseudonocardiales</taxon>
        <taxon>Pseudonocardiaceae</taxon>
        <taxon>Actinoalloteichus</taxon>
        <taxon>Actinoalloteichus cyanogriseus</taxon>
    </lineage>
</organism>
<dbReference type="Pfam" id="PF04149">
    <property type="entry name" value="DUF397"/>
    <property type="match status" value="1"/>
</dbReference>
<gene>
    <name evidence="2" type="ORF">G443_002241</name>
</gene>
<evidence type="ECO:0000259" key="1">
    <source>
        <dbReference type="Pfam" id="PF04149"/>
    </source>
</evidence>
<comment type="caution">
    <text evidence="2">The sequence shown here is derived from an EMBL/GenBank/DDBJ whole genome shotgun (WGS) entry which is preliminary data.</text>
</comment>
<evidence type="ECO:0000313" key="2">
    <source>
        <dbReference type="EMBL" id="MCP2331971.1"/>
    </source>
</evidence>
<reference evidence="2 3" key="1">
    <citation type="submission" date="2022-06" db="EMBL/GenBank/DDBJ databases">
        <title>Genomic Encyclopedia of Type Strains, Phase I: the one thousand microbial genomes (KMG-I) project.</title>
        <authorList>
            <person name="Kyrpides N."/>
        </authorList>
    </citation>
    <scope>NUCLEOTIDE SEQUENCE [LARGE SCALE GENOMIC DNA]</scope>
    <source>
        <strain evidence="2 3">DSM 43889</strain>
    </source>
</reference>
<dbReference type="RefSeq" id="WP_026417066.1">
    <property type="nucleotide sequence ID" value="NZ_AUBJ02000001.1"/>
</dbReference>
<dbReference type="EMBL" id="AUBJ02000001">
    <property type="protein sequence ID" value="MCP2331971.1"/>
    <property type="molecule type" value="Genomic_DNA"/>
</dbReference>
<keyword evidence="3" id="KW-1185">Reference proteome</keyword>
<dbReference type="Proteomes" id="UP000791080">
    <property type="component" value="Unassembled WGS sequence"/>
</dbReference>